<dbReference type="InterPro" id="IPR019587">
    <property type="entry name" value="Polyketide_cyclase/dehydratase"/>
</dbReference>
<accession>A0A318EEZ6</accession>
<feature type="signal peptide" evidence="1">
    <location>
        <begin position="1"/>
        <end position="22"/>
    </location>
</feature>
<name>A0A318EEZ6_9GAMM</name>
<dbReference type="InterPro" id="IPR023393">
    <property type="entry name" value="START-like_dom_sf"/>
</dbReference>
<evidence type="ECO:0000313" key="3">
    <source>
        <dbReference type="Proteomes" id="UP000248330"/>
    </source>
</evidence>
<sequence>MHLTKMAALMLAGVGTSLSATVANGAVLDSSPQGFTIENVETVPVPPDVAFRALVEDVGRWWPADHTWWGDAARLSIEPRAGGCFCEIDGARQAAHMRVSFADPGRLLRMTGGLGPLQGMGLHGALDWRFEAIDGGTRITLYYRVGGYSPDDLAEFAPVVDEVQSVQLGGLARFLREAARP</sequence>
<dbReference type="RefSeq" id="WP_146216482.1">
    <property type="nucleotide sequence ID" value="NZ_CAKZQT010000007.1"/>
</dbReference>
<dbReference type="OrthoDB" id="5735475at2"/>
<proteinExistence type="predicted"/>
<dbReference type="Gene3D" id="3.30.530.20">
    <property type="match status" value="1"/>
</dbReference>
<dbReference type="Pfam" id="PF10604">
    <property type="entry name" value="Polyketide_cyc2"/>
    <property type="match status" value="1"/>
</dbReference>
<keyword evidence="3" id="KW-1185">Reference proteome</keyword>
<dbReference type="AlphaFoldDB" id="A0A318EEZ6"/>
<dbReference type="Proteomes" id="UP000248330">
    <property type="component" value="Unassembled WGS sequence"/>
</dbReference>
<comment type="caution">
    <text evidence="2">The sequence shown here is derived from an EMBL/GenBank/DDBJ whole genome shotgun (WGS) entry which is preliminary data.</text>
</comment>
<evidence type="ECO:0000313" key="2">
    <source>
        <dbReference type="EMBL" id="PXV71393.1"/>
    </source>
</evidence>
<dbReference type="SUPFAM" id="SSF55961">
    <property type="entry name" value="Bet v1-like"/>
    <property type="match status" value="1"/>
</dbReference>
<protein>
    <submittedName>
        <fullName evidence="2">Uncharacterized protein YndB with AHSA1/START domain</fullName>
    </submittedName>
</protein>
<keyword evidence="1" id="KW-0732">Signal</keyword>
<reference evidence="2 3" key="1">
    <citation type="submission" date="2018-04" db="EMBL/GenBank/DDBJ databases">
        <title>Genomic Encyclopedia of Type Strains, Phase IV (KMG-IV): sequencing the most valuable type-strain genomes for metagenomic binning, comparative biology and taxonomic classification.</title>
        <authorList>
            <person name="Goeker M."/>
        </authorList>
    </citation>
    <scope>NUCLEOTIDE SEQUENCE [LARGE SCALE GENOMIC DNA]</scope>
    <source>
        <strain evidence="2 3">DSM 104150</strain>
    </source>
</reference>
<evidence type="ECO:0000256" key="1">
    <source>
        <dbReference type="SAM" id="SignalP"/>
    </source>
</evidence>
<feature type="chain" id="PRO_5016324057" evidence="1">
    <location>
        <begin position="23"/>
        <end position="181"/>
    </location>
</feature>
<organism evidence="2 3">
    <name type="scientific">Sinimarinibacterium flocculans</name>
    <dbReference type="NCBI Taxonomy" id="985250"/>
    <lineage>
        <taxon>Bacteria</taxon>
        <taxon>Pseudomonadati</taxon>
        <taxon>Pseudomonadota</taxon>
        <taxon>Gammaproteobacteria</taxon>
        <taxon>Nevskiales</taxon>
        <taxon>Nevskiaceae</taxon>
        <taxon>Sinimarinibacterium</taxon>
    </lineage>
</organism>
<dbReference type="EMBL" id="QICN01000001">
    <property type="protein sequence ID" value="PXV71393.1"/>
    <property type="molecule type" value="Genomic_DNA"/>
</dbReference>
<gene>
    <name evidence="2" type="ORF">C8D93_101439</name>
</gene>